<accession>A0A0F8YVQ5</accession>
<protein>
    <recommendedName>
        <fullName evidence="2">Translation elongation factor SelB winged helix type 3 domain-containing protein</fullName>
    </recommendedName>
</protein>
<organism evidence="1">
    <name type="scientific">marine sediment metagenome</name>
    <dbReference type="NCBI Taxonomy" id="412755"/>
    <lineage>
        <taxon>unclassified sequences</taxon>
        <taxon>metagenomes</taxon>
        <taxon>ecological metagenomes</taxon>
    </lineage>
</organism>
<reference evidence="1" key="1">
    <citation type="journal article" date="2015" name="Nature">
        <title>Complex archaea that bridge the gap between prokaryotes and eukaryotes.</title>
        <authorList>
            <person name="Spang A."/>
            <person name="Saw J.H."/>
            <person name="Jorgensen S.L."/>
            <person name="Zaremba-Niedzwiedzka K."/>
            <person name="Martijn J."/>
            <person name="Lind A.E."/>
            <person name="van Eijk R."/>
            <person name="Schleper C."/>
            <person name="Guy L."/>
            <person name="Ettema T.J."/>
        </authorList>
    </citation>
    <scope>NUCLEOTIDE SEQUENCE</scope>
</reference>
<dbReference type="EMBL" id="LAZR01051267">
    <property type="protein sequence ID" value="KKK85522.1"/>
    <property type="molecule type" value="Genomic_DNA"/>
</dbReference>
<dbReference type="AlphaFoldDB" id="A0A0F8YVQ5"/>
<gene>
    <name evidence="1" type="ORF">LCGC14_2772450</name>
</gene>
<comment type="caution">
    <text evidence="1">The sequence shown here is derived from an EMBL/GenBank/DDBJ whole genome shotgun (WGS) entry which is preliminary data.</text>
</comment>
<name>A0A0F8YVQ5_9ZZZZ</name>
<evidence type="ECO:0008006" key="2">
    <source>
        <dbReference type="Google" id="ProtNLM"/>
    </source>
</evidence>
<proteinExistence type="predicted"/>
<evidence type="ECO:0000313" key="1">
    <source>
        <dbReference type="EMBL" id="KKK85522.1"/>
    </source>
</evidence>
<sequence>MLGNLTKNLELDNRIPCIHKYIHGKIISRDGKVLKDLAKEETKIQKDKIEKFLFINMIPKGLHNIFLKEMESYGLIKIQDKRTIEILNK</sequence>